<protein>
    <recommendedName>
        <fullName evidence="3">Ferritin-like metal-binding protein YciE</fullName>
    </recommendedName>
</protein>
<sequence length="58" mass="6791">MKLQLLEDLSSLLAFSRKVSNQKGENFNLISLLNMERDEMRTHSRIIGELLELSIWND</sequence>
<accession>A0A1I6VFZ7</accession>
<gene>
    <name evidence="1" type="ORF">SAMN05660206_11380</name>
</gene>
<proteinExistence type="predicted"/>
<dbReference type="EMBL" id="FOZZ01000013">
    <property type="protein sequence ID" value="SFT12632.1"/>
    <property type="molecule type" value="Genomic_DNA"/>
</dbReference>
<keyword evidence="2" id="KW-1185">Reference proteome</keyword>
<dbReference type="AlphaFoldDB" id="A0A1I6VFZ7"/>
<name>A0A1I6VFZ7_9SPHI</name>
<organism evidence="1 2">
    <name type="scientific">Sphingobacterium wenxiniae</name>
    <dbReference type="NCBI Taxonomy" id="683125"/>
    <lineage>
        <taxon>Bacteria</taxon>
        <taxon>Pseudomonadati</taxon>
        <taxon>Bacteroidota</taxon>
        <taxon>Sphingobacteriia</taxon>
        <taxon>Sphingobacteriales</taxon>
        <taxon>Sphingobacteriaceae</taxon>
        <taxon>Sphingobacterium</taxon>
    </lineage>
</organism>
<evidence type="ECO:0000313" key="1">
    <source>
        <dbReference type="EMBL" id="SFT12632.1"/>
    </source>
</evidence>
<dbReference type="STRING" id="683125.SAMN05660206_11380"/>
<evidence type="ECO:0000313" key="2">
    <source>
        <dbReference type="Proteomes" id="UP000198785"/>
    </source>
</evidence>
<reference evidence="1 2" key="1">
    <citation type="submission" date="2016-10" db="EMBL/GenBank/DDBJ databases">
        <authorList>
            <person name="de Groot N.N."/>
        </authorList>
    </citation>
    <scope>NUCLEOTIDE SEQUENCE [LARGE SCALE GENOMIC DNA]</scope>
    <source>
        <strain evidence="1 2">DSM 22789</strain>
    </source>
</reference>
<evidence type="ECO:0008006" key="3">
    <source>
        <dbReference type="Google" id="ProtNLM"/>
    </source>
</evidence>
<dbReference type="Proteomes" id="UP000198785">
    <property type="component" value="Unassembled WGS sequence"/>
</dbReference>